<feature type="region of interest" description="Disordered" evidence="2">
    <location>
        <begin position="106"/>
        <end position="149"/>
    </location>
</feature>
<keyword evidence="4" id="KW-0378">Hydrolase</keyword>
<dbReference type="OrthoDB" id="9815709at2"/>
<comment type="caution">
    <text evidence="4">The sequence shown here is derived from an EMBL/GenBank/DDBJ whole genome shotgun (WGS) entry which is preliminary data.</text>
</comment>
<name>A0A512NS68_9HYPH</name>
<evidence type="ECO:0000313" key="4">
    <source>
        <dbReference type="EMBL" id="GEP61796.1"/>
    </source>
</evidence>
<accession>A0A512NS68</accession>
<dbReference type="GO" id="GO:0004045">
    <property type="term" value="F:peptidyl-tRNA hydrolase activity"/>
    <property type="evidence" value="ECO:0007669"/>
    <property type="project" value="TreeGrafter"/>
</dbReference>
<dbReference type="Proteomes" id="UP000321058">
    <property type="component" value="Unassembled WGS sequence"/>
</dbReference>
<dbReference type="RefSeq" id="WP_147157082.1">
    <property type="nucleotide sequence ID" value="NZ_BKAJ01000256.1"/>
</dbReference>
<feature type="compositionally biased region" description="Basic residues" evidence="2">
    <location>
        <begin position="135"/>
        <end position="149"/>
    </location>
</feature>
<proteinExistence type="inferred from homology"/>
<feature type="compositionally biased region" description="Basic residues" evidence="2">
    <location>
        <begin position="114"/>
        <end position="128"/>
    </location>
</feature>
<dbReference type="EMBL" id="BKAJ01000256">
    <property type="protein sequence ID" value="GEP61796.1"/>
    <property type="molecule type" value="Genomic_DNA"/>
</dbReference>
<evidence type="ECO:0000256" key="1">
    <source>
        <dbReference type="ARBA" id="ARBA00010835"/>
    </source>
</evidence>
<gene>
    <name evidence="4" type="ORF">RSO01_89620</name>
</gene>
<dbReference type="FunFam" id="3.30.160.20:FF:000046">
    <property type="entry name" value="Peptidyl-tRNA hydrolase ICT1"/>
    <property type="match status" value="1"/>
</dbReference>
<dbReference type="SUPFAM" id="SSF75620">
    <property type="entry name" value="Release factor"/>
    <property type="match status" value="1"/>
</dbReference>
<dbReference type="GO" id="GO:0003747">
    <property type="term" value="F:translation release factor activity"/>
    <property type="evidence" value="ECO:0007669"/>
    <property type="project" value="InterPro"/>
</dbReference>
<keyword evidence="5" id="KW-1185">Reference proteome</keyword>
<dbReference type="Pfam" id="PF00472">
    <property type="entry name" value="RF-1"/>
    <property type="match status" value="1"/>
</dbReference>
<feature type="domain" description="Prokaryotic-type class I peptide chain release factors" evidence="3">
    <location>
        <begin position="31"/>
        <end position="47"/>
    </location>
</feature>
<dbReference type="InterPro" id="IPR000352">
    <property type="entry name" value="Pep_chain_release_fac_I"/>
</dbReference>
<dbReference type="PANTHER" id="PTHR47814">
    <property type="entry name" value="PEPTIDYL-TRNA HYDROLASE ARFB"/>
    <property type="match status" value="1"/>
</dbReference>
<protein>
    <submittedName>
        <fullName evidence="4">Aminoacyl-tRNA hydrolase</fullName>
    </submittedName>
</protein>
<dbReference type="AlphaFoldDB" id="A0A512NS68"/>
<dbReference type="PROSITE" id="PS00745">
    <property type="entry name" value="RF_PROK_I"/>
    <property type="match status" value="1"/>
</dbReference>
<dbReference type="GO" id="GO:0043022">
    <property type="term" value="F:ribosome binding"/>
    <property type="evidence" value="ECO:0007669"/>
    <property type="project" value="TreeGrafter"/>
</dbReference>
<dbReference type="InterPro" id="IPR045853">
    <property type="entry name" value="Pep_chain_release_fac_I_sf"/>
</dbReference>
<dbReference type="GO" id="GO:0072344">
    <property type="term" value="P:rescue of stalled ribosome"/>
    <property type="evidence" value="ECO:0007669"/>
    <property type="project" value="TreeGrafter"/>
</dbReference>
<dbReference type="NCBIfam" id="NF006718">
    <property type="entry name" value="PRK09256.1"/>
    <property type="match status" value="1"/>
</dbReference>
<reference evidence="4 5" key="1">
    <citation type="submission" date="2019-07" db="EMBL/GenBank/DDBJ databases">
        <title>Whole genome shotgun sequence of Reyranella soli NBRC 108950.</title>
        <authorList>
            <person name="Hosoyama A."/>
            <person name="Uohara A."/>
            <person name="Ohji S."/>
            <person name="Ichikawa N."/>
        </authorList>
    </citation>
    <scope>NUCLEOTIDE SEQUENCE [LARGE SCALE GENOMIC DNA]</scope>
    <source>
        <strain evidence="4 5">NBRC 108950</strain>
    </source>
</reference>
<organism evidence="4 5">
    <name type="scientific">Reyranella soli</name>
    <dbReference type="NCBI Taxonomy" id="1230389"/>
    <lineage>
        <taxon>Bacteria</taxon>
        <taxon>Pseudomonadati</taxon>
        <taxon>Pseudomonadota</taxon>
        <taxon>Alphaproteobacteria</taxon>
        <taxon>Hyphomicrobiales</taxon>
        <taxon>Reyranellaceae</taxon>
        <taxon>Reyranella</taxon>
    </lineage>
</organism>
<comment type="similarity">
    <text evidence="1">Belongs to the prokaryotic/mitochondrial release factor family.</text>
</comment>
<dbReference type="PANTHER" id="PTHR47814:SF1">
    <property type="entry name" value="PEPTIDYL-TRNA HYDROLASE ARFB"/>
    <property type="match status" value="1"/>
</dbReference>
<sequence>MSGAAHNKAAPIWISGALAIDPAEIEESFVRAAGPGGQHVNKTSTAVQLRFDVRHSPSLPDDVRQRLERLAGRRLTNEGVLVLVAQSERSQKRNREEALARLVELVRAAAQRPTPRKKTKPSKASKRRRLDDKKRHGAVKSLRARPARD</sequence>
<evidence type="ECO:0000256" key="2">
    <source>
        <dbReference type="SAM" id="MobiDB-lite"/>
    </source>
</evidence>
<evidence type="ECO:0000313" key="5">
    <source>
        <dbReference type="Proteomes" id="UP000321058"/>
    </source>
</evidence>
<dbReference type="Gene3D" id="3.30.160.20">
    <property type="match status" value="1"/>
</dbReference>
<evidence type="ECO:0000259" key="3">
    <source>
        <dbReference type="PROSITE" id="PS00745"/>
    </source>
</evidence>